<accession>A0A432L8G6</accession>
<feature type="transmembrane region" description="Helical" evidence="1">
    <location>
        <begin position="119"/>
        <end position="140"/>
    </location>
</feature>
<feature type="transmembrane region" description="Helical" evidence="1">
    <location>
        <begin position="152"/>
        <end position="169"/>
    </location>
</feature>
<feature type="transmembrane region" description="Helical" evidence="1">
    <location>
        <begin position="89"/>
        <end position="107"/>
    </location>
</feature>
<proteinExistence type="predicted"/>
<gene>
    <name evidence="2" type="ORF">EK386_16900</name>
</gene>
<name>A0A432L8G6_9BACI</name>
<protein>
    <submittedName>
        <fullName evidence="2">Uncharacterized protein</fullName>
    </submittedName>
</protein>
<dbReference type="EMBL" id="RYYR01000031">
    <property type="protein sequence ID" value="RUL48656.1"/>
    <property type="molecule type" value="Genomic_DNA"/>
</dbReference>
<dbReference type="AlphaFoldDB" id="A0A432L8G6"/>
<evidence type="ECO:0000256" key="1">
    <source>
        <dbReference type="SAM" id="Phobius"/>
    </source>
</evidence>
<comment type="caution">
    <text evidence="2">The sequence shown here is derived from an EMBL/GenBank/DDBJ whole genome shotgun (WGS) entry which is preliminary data.</text>
</comment>
<keyword evidence="1" id="KW-0812">Transmembrane</keyword>
<keyword evidence="1" id="KW-1133">Transmembrane helix</keyword>
<sequence length="170" mass="19027">MSLNTFSHTVVADDDFEEKDNYYEKEHDGEEHEDERFEEIGKMIGWGTVITMGTSGLIFPFRRLTKSFITTFPTSKGNYISITKFLSKYHIWIGIAALLLSIGHGIVMYFSEGELEGEGIIGIGGVVLMIIAGIFGTVLFKNKKVKSLRTTHTILITLATMIVLSHILFS</sequence>
<organism evidence="2 3">
    <name type="scientific">Lysinibacillus antri</name>
    <dbReference type="NCBI Taxonomy" id="2498145"/>
    <lineage>
        <taxon>Bacteria</taxon>
        <taxon>Bacillati</taxon>
        <taxon>Bacillota</taxon>
        <taxon>Bacilli</taxon>
        <taxon>Bacillales</taxon>
        <taxon>Bacillaceae</taxon>
        <taxon>Lysinibacillus</taxon>
    </lineage>
</organism>
<keyword evidence="3" id="KW-1185">Reference proteome</keyword>
<keyword evidence="1" id="KW-0472">Membrane</keyword>
<feature type="transmembrane region" description="Helical" evidence="1">
    <location>
        <begin position="43"/>
        <end position="61"/>
    </location>
</feature>
<dbReference type="Proteomes" id="UP000287910">
    <property type="component" value="Unassembled WGS sequence"/>
</dbReference>
<evidence type="ECO:0000313" key="3">
    <source>
        <dbReference type="Proteomes" id="UP000287910"/>
    </source>
</evidence>
<reference evidence="2 3" key="1">
    <citation type="submission" date="2018-12" db="EMBL/GenBank/DDBJ databases">
        <title>Lysinibacillus antri sp. nov., isolated from a cave soil.</title>
        <authorList>
            <person name="Narsing Rao M.P."/>
            <person name="Zhang H."/>
            <person name="Dong Z.-Y."/>
            <person name="Niu X.-K."/>
            <person name="Zhang K."/>
            <person name="Fang B.-Z."/>
            <person name="Kang Y.-Q."/>
            <person name="Xiao M."/>
            <person name="Li W.-J."/>
        </authorList>
    </citation>
    <scope>NUCLEOTIDE SEQUENCE [LARGE SCALE GENOMIC DNA]</scope>
    <source>
        <strain evidence="2 3">SYSU K30002</strain>
    </source>
</reference>
<evidence type="ECO:0000313" key="2">
    <source>
        <dbReference type="EMBL" id="RUL48656.1"/>
    </source>
</evidence>